<proteinExistence type="predicted"/>
<keyword evidence="1" id="KW-1133">Transmembrane helix</keyword>
<reference evidence="2" key="1">
    <citation type="journal article" date="2015" name="PLoS Biol.">
        <title>The Discovery, Distribution, and Evolution of Viruses Associated with Drosophila melanogaster.</title>
        <authorList>
            <person name="Webster C.L."/>
            <person name="Waldron F.M."/>
            <person name="Robertson S."/>
            <person name="Crowson D."/>
            <person name="Ferrari G."/>
            <person name="Quintana J.F."/>
            <person name="Brouqui J.M."/>
            <person name="Bayne E.H."/>
            <person name="Longdon B."/>
            <person name="Buck A.H."/>
            <person name="Lazzaro B.P."/>
            <person name="Akorli J."/>
            <person name="Haddrill P.R."/>
            <person name="Obbard D.J."/>
        </authorList>
    </citation>
    <scope>NUCLEOTIDE SEQUENCE</scope>
</reference>
<dbReference type="KEGG" id="vg:31079555"/>
<organism evidence="2">
    <name type="scientific">Kallithea virus</name>
    <dbReference type="NCBI Taxonomy" id="1654582"/>
    <lineage>
        <taxon>Viruses</taxon>
        <taxon>Viruses incertae sedis</taxon>
        <taxon>Naldaviricetes</taxon>
        <taxon>Lefavirales</taxon>
        <taxon>Nudiviridae</taxon>
        <taxon>Alphanudivirus</taxon>
        <taxon>Alphanudivirus dromelanogasteris</taxon>
    </lineage>
</organism>
<evidence type="ECO:0000256" key="1">
    <source>
        <dbReference type="SAM" id="Phobius"/>
    </source>
</evidence>
<name>A0A0F7KLQ3_9VIRU</name>
<protein>
    <submittedName>
        <fullName evidence="3">ACH96237.1 pif-3-like protein</fullName>
    </submittedName>
    <submittedName>
        <fullName evidence="2">Putative pif-3</fullName>
    </submittedName>
</protein>
<dbReference type="Pfam" id="PF05006">
    <property type="entry name" value="PIF3"/>
    <property type="match status" value="1"/>
</dbReference>
<feature type="transmembrane region" description="Helical" evidence="1">
    <location>
        <begin position="6"/>
        <end position="27"/>
    </location>
</feature>
<reference evidence="3" key="3">
    <citation type="journal article" date="2021" name="Virus">
        <title>The discovery, distribution and diversity of DNA viruses associated with Drosophila melanogaster in Europe.</title>
        <authorList>
            <person name="Wallace M.A."/>
            <person name="Coffman K.A."/>
            <person name="Gilbert C."/>
            <person name="Ravindran S."/>
            <person name="Albery G.F."/>
            <person name="Abbott J."/>
            <person name="Argyridou E."/>
            <person name="Bellosta P."/>
            <person name="Betancourt A.J."/>
            <person name="Colinet H."/>
            <person name="Eric K."/>
            <person name="Glaser-Schmitt A."/>
            <person name="Grath S."/>
            <person name="Jelic M."/>
            <person name="Kankare M."/>
            <person name="Kozeretska I."/>
            <person name="Loeschcke V."/>
            <person name="Montchamp-Moreau C."/>
            <person name="Ometto L."/>
            <person name="Onder B.S."/>
            <person name="Orengo D.J."/>
            <person name="Parsch J."/>
            <person name="Pascual M."/>
            <person name="Patenkovic A."/>
            <person name="Puerma E."/>
            <person name="Ritchie M.G."/>
            <person name="Rota-Stabelli O."/>
            <person name="Schou M.F."/>
            <person name="Serga S.V."/>
            <person name="Stamenkovic-Radak M."/>
            <person name="Tanaskovic M."/>
            <person name="Veselinovic M.S."/>
            <person name="Vieira J."/>
            <person name="Vieira C.P."/>
            <person name="Kapun M."/>
            <person name="Flatt T."/>
            <person name="Gonzalez J."/>
            <person name="Staubach F."/>
            <person name="Obbard D.J."/>
        </authorList>
    </citation>
    <scope>NUCLEOTIDE SEQUENCE</scope>
    <source>
        <strain evidence="3">DrosEU46_Kharkiv_2014</strain>
    </source>
</reference>
<dbReference type="OrthoDB" id="15542at10239"/>
<evidence type="ECO:0000313" key="2">
    <source>
        <dbReference type="EMBL" id="AKH40396.1"/>
    </source>
</evidence>
<dbReference type="GeneID" id="31079555"/>
<dbReference type="EMBL" id="KX130344">
    <property type="protein sequence ID" value="AQN78619.1"/>
    <property type="molecule type" value="Genomic_DNA"/>
</dbReference>
<dbReference type="InterPro" id="IPR007703">
    <property type="entry name" value="PIF3"/>
</dbReference>
<evidence type="ECO:0000313" key="3">
    <source>
        <dbReference type="EMBL" id="AQN78619.1"/>
    </source>
</evidence>
<keyword evidence="1" id="KW-0812">Transmembrane</keyword>
<sequence length="205" mass="22964">MNINNHTQLHIVVIAIILILILIVIVIKKLDTSNIVSELQQHVEFPGTNQTLAKRDCDTETIYSMDDSQCIAICREPGVFINRNGICVNVRNFDNTSVENECNPKNGVIAYLTGDTQMGKTNLLCLSIDPGVQPDNIDMPNTLCMDGDLDINYIESFPNLRKCKCPQDKTLTIIPDTSAIRTRGVCIKNQLLPIFQLNRLIYTNV</sequence>
<dbReference type="Proteomes" id="UP000204438">
    <property type="component" value="Segment"/>
</dbReference>
<keyword evidence="4" id="KW-1185">Reference proteome</keyword>
<evidence type="ECO:0000313" key="4">
    <source>
        <dbReference type="Proteomes" id="UP000204438"/>
    </source>
</evidence>
<dbReference type="RefSeq" id="YP_009345948.1">
    <property type="nucleotide sequence ID" value="NC_033829.1"/>
</dbReference>
<keyword evidence="1" id="KW-0472">Membrane</keyword>
<accession>A0A0F7KLQ3</accession>
<reference evidence="4" key="2">
    <citation type="submission" date="2016-04" db="EMBL/GenBank/DDBJ databases">
        <title>The complete genome of Kallithea virus.</title>
        <authorList>
            <consortium name="DrosEU Consortium"/>
            <person name="Obbard D.J."/>
            <person name="Serga S."/>
            <person name="Kozeretska I."/>
            <person name="Waldron F.M."/>
            <person name="Webster C.L."/>
            <person name="Staubach F."/>
        </authorList>
    </citation>
    <scope>NUCLEOTIDE SEQUENCE [LARGE SCALE GENOMIC DNA]</scope>
</reference>
<dbReference type="EMBL" id="KP714106">
    <property type="protein sequence ID" value="AKH40396.1"/>
    <property type="molecule type" value="Genomic_DNA"/>
</dbReference>